<evidence type="ECO:0000313" key="11">
    <source>
        <dbReference type="EMBL" id="MFC3107730.1"/>
    </source>
</evidence>
<evidence type="ECO:0000256" key="8">
    <source>
        <dbReference type="SAM" id="MobiDB-lite"/>
    </source>
</evidence>
<reference evidence="12" key="1">
    <citation type="journal article" date="2019" name="Int. J. Syst. Evol. Microbiol.">
        <title>The Global Catalogue of Microorganisms (GCM) 10K type strain sequencing project: providing services to taxonomists for standard genome sequencing and annotation.</title>
        <authorList>
            <consortium name="The Broad Institute Genomics Platform"/>
            <consortium name="The Broad Institute Genome Sequencing Center for Infectious Disease"/>
            <person name="Wu L."/>
            <person name="Ma J."/>
        </authorList>
    </citation>
    <scope>NUCLEOTIDE SEQUENCE [LARGE SCALE GENOMIC DNA]</scope>
    <source>
        <strain evidence="12">KCTC 42986</strain>
    </source>
</reference>
<gene>
    <name evidence="11" type="ORF">ACFOFO_07110</name>
</gene>
<protein>
    <submittedName>
        <fullName evidence="11">Cytochrome-c peroxidase</fullName>
    </submittedName>
</protein>
<accession>A0ABV7F2L7</accession>
<dbReference type="SUPFAM" id="SSF46626">
    <property type="entry name" value="Cytochrome c"/>
    <property type="match status" value="2"/>
</dbReference>
<keyword evidence="5" id="KW-0560">Oxidoreductase</keyword>
<dbReference type="Proteomes" id="UP001595530">
    <property type="component" value="Unassembled WGS sequence"/>
</dbReference>
<dbReference type="PROSITE" id="PS51007">
    <property type="entry name" value="CYTC"/>
    <property type="match status" value="2"/>
</dbReference>
<comment type="subcellular location">
    <subcellularLocation>
        <location evidence="1">Cell envelope</location>
    </subcellularLocation>
</comment>
<keyword evidence="11" id="KW-0575">Peroxidase</keyword>
<name>A0ABV7F2L7_9BURK</name>
<evidence type="ECO:0000256" key="9">
    <source>
        <dbReference type="SAM" id="SignalP"/>
    </source>
</evidence>
<keyword evidence="6 7" id="KW-0408">Iron</keyword>
<dbReference type="EMBL" id="JBHRTP010000018">
    <property type="protein sequence ID" value="MFC3107730.1"/>
    <property type="molecule type" value="Genomic_DNA"/>
</dbReference>
<organism evidence="11 12">
    <name type="scientific">Undibacterium arcticum</name>
    <dbReference type="NCBI Taxonomy" id="1762892"/>
    <lineage>
        <taxon>Bacteria</taxon>
        <taxon>Pseudomonadati</taxon>
        <taxon>Pseudomonadota</taxon>
        <taxon>Betaproteobacteria</taxon>
        <taxon>Burkholderiales</taxon>
        <taxon>Oxalobacteraceae</taxon>
        <taxon>Undibacterium</taxon>
    </lineage>
</organism>
<feature type="chain" id="PRO_5046044783" evidence="9">
    <location>
        <begin position="25"/>
        <end position="405"/>
    </location>
</feature>
<dbReference type="InterPro" id="IPR004852">
    <property type="entry name" value="Di-haem_cyt_c_peroxidsae"/>
</dbReference>
<dbReference type="GO" id="GO:0004601">
    <property type="term" value="F:peroxidase activity"/>
    <property type="evidence" value="ECO:0007669"/>
    <property type="project" value="UniProtKB-KW"/>
</dbReference>
<sequence length="405" mass="43001">MPAALVTRSGLRWSLILAGASLLAACGGAGDSNGSATLTPASGGLSAAASLGEKIFSDQSLSASGQQSCASCHSPDHAHAASGALSVELGGAQLDQQGFRAVPSLRYLNLTPAFYFAKDGTPTGGFDRDGRAQSLAEQAQRPLLAPHEMANAGKAEVVASLRRAPYADAFRQAFGATILDDADAAFERIAFALQQYQKEDPAFHPYDSKYDQFLAGKTTLAPAELRGLALFNAPKKGNCAACHTSAKGADGASPLFTDFSYDNLGVPRNPKIAATRDPAYFDLGLCGPDRTDLANRVDLCGAFKVPTLRNVATRQAFFHNGVFSNLRDVIGFYVRRDTNPEQWYPRGADGSVQKFNDLPPPYQRNANTSEAPYNRQPGMAPALSDAEIDDVIEFLGTLTDGYQAH</sequence>
<evidence type="ECO:0000259" key="10">
    <source>
        <dbReference type="PROSITE" id="PS51007"/>
    </source>
</evidence>
<dbReference type="PANTHER" id="PTHR30600:SF10">
    <property type="entry name" value="BLL6722 PROTEIN"/>
    <property type="match status" value="1"/>
</dbReference>
<dbReference type="PANTHER" id="PTHR30600">
    <property type="entry name" value="CYTOCHROME C PEROXIDASE-RELATED"/>
    <property type="match status" value="1"/>
</dbReference>
<evidence type="ECO:0000256" key="1">
    <source>
        <dbReference type="ARBA" id="ARBA00004196"/>
    </source>
</evidence>
<evidence type="ECO:0000256" key="4">
    <source>
        <dbReference type="ARBA" id="ARBA00022729"/>
    </source>
</evidence>
<evidence type="ECO:0000256" key="3">
    <source>
        <dbReference type="ARBA" id="ARBA00022723"/>
    </source>
</evidence>
<feature type="signal peptide" evidence="9">
    <location>
        <begin position="1"/>
        <end position="24"/>
    </location>
</feature>
<proteinExistence type="predicted"/>
<dbReference type="InterPro" id="IPR009056">
    <property type="entry name" value="Cyt_c-like_dom"/>
</dbReference>
<keyword evidence="12" id="KW-1185">Reference proteome</keyword>
<keyword evidence="2 7" id="KW-0349">Heme</keyword>
<keyword evidence="4 9" id="KW-0732">Signal</keyword>
<evidence type="ECO:0000256" key="6">
    <source>
        <dbReference type="ARBA" id="ARBA00023004"/>
    </source>
</evidence>
<evidence type="ECO:0000313" key="12">
    <source>
        <dbReference type="Proteomes" id="UP001595530"/>
    </source>
</evidence>
<feature type="region of interest" description="Disordered" evidence="8">
    <location>
        <begin position="345"/>
        <end position="375"/>
    </location>
</feature>
<dbReference type="RefSeq" id="WP_390321465.1">
    <property type="nucleotide sequence ID" value="NZ_JBHRTP010000018.1"/>
</dbReference>
<dbReference type="InterPro" id="IPR036909">
    <property type="entry name" value="Cyt_c-like_dom_sf"/>
</dbReference>
<keyword evidence="3 7" id="KW-0479">Metal-binding</keyword>
<feature type="domain" description="Cytochrome c" evidence="10">
    <location>
        <begin position="47"/>
        <end position="194"/>
    </location>
</feature>
<evidence type="ECO:0000256" key="7">
    <source>
        <dbReference type="PROSITE-ProRule" id="PRU00433"/>
    </source>
</evidence>
<evidence type="ECO:0000256" key="2">
    <source>
        <dbReference type="ARBA" id="ARBA00022617"/>
    </source>
</evidence>
<dbReference type="InterPro" id="IPR051395">
    <property type="entry name" value="Cytochrome_c_Peroxidase/MauG"/>
</dbReference>
<dbReference type="Pfam" id="PF03150">
    <property type="entry name" value="CCP_MauG"/>
    <property type="match status" value="1"/>
</dbReference>
<evidence type="ECO:0000256" key="5">
    <source>
        <dbReference type="ARBA" id="ARBA00023002"/>
    </source>
</evidence>
<dbReference type="Gene3D" id="1.10.760.10">
    <property type="entry name" value="Cytochrome c-like domain"/>
    <property type="match status" value="2"/>
</dbReference>
<feature type="domain" description="Cytochrome c" evidence="10">
    <location>
        <begin position="222"/>
        <end position="399"/>
    </location>
</feature>
<comment type="caution">
    <text evidence="11">The sequence shown here is derived from an EMBL/GenBank/DDBJ whole genome shotgun (WGS) entry which is preliminary data.</text>
</comment>